<evidence type="ECO:0000313" key="3">
    <source>
        <dbReference type="Proteomes" id="UP001472074"/>
    </source>
</evidence>
<keyword evidence="3" id="KW-1185">Reference proteome</keyword>
<accession>A0ABZ2ZH24</accession>
<dbReference type="SUPFAM" id="SSF47413">
    <property type="entry name" value="lambda repressor-like DNA-binding domains"/>
    <property type="match status" value="1"/>
</dbReference>
<gene>
    <name evidence="2" type="ORF">AADC60_24420</name>
</gene>
<proteinExistence type="predicted"/>
<dbReference type="InterPro" id="IPR010982">
    <property type="entry name" value="Lambda_DNA-bd_dom_sf"/>
</dbReference>
<protein>
    <submittedName>
        <fullName evidence="2">Helix-turn-helix transcriptional regulator</fullName>
    </submittedName>
</protein>
<dbReference type="Pfam" id="PF13443">
    <property type="entry name" value="HTH_26"/>
    <property type="match status" value="1"/>
</dbReference>
<reference evidence="2 3" key="1">
    <citation type="submission" date="2024-04" db="EMBL/GenBank/DDBJ databases">
        <title>Screening of coral probiotics and analysis of their probiotic properties.</title>
        <authorList>
            <person name="Wang S."/>
        </authorList>
    </citation>
    <scope>NUCLEOTIDE SEQUENCE [LARGE SCALE GENOMIC DNA]</scope>
    <source>
        <strain evidence="2 3">GXU-Z9</strain>
    </source>
</reference>
<dbReference type="Gene3D" id="1.10.260.40">
    <property type="entry name" value="lambda repressor-like DNA-binding domains"/>
    <property type="match status" value="1"/>
</dbReference>
<organism evidence="2 3">
    <name type="scientific">Cytobacillus pseudoceanisediminis</name>
    <dbReference type="NCBI Taxonomy" id="3051614"/>
    <lineage>
        <taxon>Bacteria</taxon>
        <taxon>Bacillati</taxon>
        <taxon>Bacillota</taxon>
        <taxon>Bacilli</taxon>
        <taxon>Bacillales</taxon>
        <taxon>Bacillaceae</taxon>
        <taxon>Cytobacillus</taxon>
    </lineage>
</organism>
<evidence type="ECO:0000313" key="2">
    <source>
        <dbReference type="EMBL" id="WZP07161.1"/>
    </source>
</evidence>
<dbReference type="EMBL" id="CP151651">
    <property type="protein sequence ID" value="WZP07161.1"/>
    <property type="molecule type" value="Genomic_DNA"/>
</dbReference>
<sequence length="69" mass="7878">MEYKCKLKMILADKEIKHGDFAKKINMSAAGLSAIVNNRALPSFDSAYRICEVLNLHPRDIWIKNKGEE</sequence>
<evidence type="ECO:0000259" key="1">
    <source>
        <dbReference type="PROSITE" id="PS50943"/>
    </source>
</evidence>
<dbReference type="InterPro" id="IPR001387">
    <property type="entry name" value="Cro/C1-type_HTH"/>
</dbReference>
<dbReference type="CDD" id="cd00093">
    <property type="entry name" value="HTH_XRE"/>
    <property type="match status" value="1"/>
</dbReference>
<dbReference type="SMART" id="SM00530">
    <property type="entry name" value="HTH_XRE"/>
    <property type="match status" value="1"/>
</dbReference>
<dbReference type="RefSeq" id="WP_342025710.1">
    <property type="nucleotide sequence ID" value="NZ_CP151651.1"/>
</dbReference>
<feature type="domain" description="HTH cro/C1-type" evidence="1">
    <location>
        <begin position="20"/>
        <end position="61"/>
    </location>
</feature>
<dbReference type="Proteomes" id="UP001472074">
    <property type="component" value="Chromosome"/>
</dbReference>
<name>A0ABZ2ZH24_9BACI</name>
<dbReference type="PROSITE" id="PS50943">
    <property type="entry name" value="HTH_CROC1"/>
    <property type="match status" value="1"/>
</dbReference>